<reference evidence="2" key="1">
    <citation type="submission" date="2013-01" db="EMBL/GenBank/DDBJ databases">
        <title>Draft Genome Sequence of a Mulberry Tree, Morus notabilis C.K. Schneid.</title>
        <authorList>
            <person name="He N."/>
            <person name="Zhao S."/>
        </authorList>
    </citation>
    <scope>NUCLEOTIDE SEQUENCE</scope>
</reference>
<organism evidence="1 2">
    <name type="scientific">Morus notabilis</name>
    <dbReference type="NCBI Taxonomy" id="981085"/>
    <lineage>
        <taxon>Eukaryota</taxon>
        <taxon>Viridiplantae</taxon>
        <taxon>Streptophyta</taxon>
        <taxon>Embryophyta</taxon>
        <taxon>Tracheophyta</taxon>
        <taxon>Spermatophyta</taxon>
        <taxon>Magnoliopsida</taxon>
        <taxon>eudicotyledons</taxon>
        <taxon>Gunneridae</taxon>
        <taxon>Pentapetalae</taxon>
        <taxon>rosids</taxon>
        <taxon>fabids</taxon>
        <taxon>Rosales</taxon>
        <taxon>Moraceae</taxon>
        <taxon>Moreae</taxon>
        <taxon>Morus</taxon>
    </lineage>
</organism>
<gene>
    <name evidence="1" type="ORF">L484_023018</name>
</gene>
<evidence type="ECO:0000313" key="1">
    <source>
        <dbReference type="EMBL" id="EXB94910.1"/>
    </source>
</evidence>
<dbReference type="EMBL" id="KE345183">
    <property type="protein sequence ID" value="EXB94910.1"/>
    <property type="molecule type" value="Genomic_DNA"/>
</dbReference>
<dbReference type="PANTHER" id="PTHR36811:SF2">
    <property type="entry name" value="OS08G0444440 PROTEIN"/>
    <property type="match status" value="1"/>
</dbReference>
<dbReference type="OrthoDB" id="1080856at2759"/>
<evidence type="ECO:0000313" key="2">
    <source>
        <dbReference type="Proteomes" id="UP000030645"/>
    </source>
</evidence>
<proteinExistence type="predicted"/>
<protein>
    <submittedName>
        <fullName evidence="1">Uncharacterized protein</fullName>
    </submittedName>
</protein>
<name>W9RKH4_9ROSA</name>
<keyword evidence="2" id="KW-1185">Reference proteome</keyword>
<accession>W9RKH4</accession>
<dbReference type="PANTHER" id="PTHR36811">
    <property type="entry name" value="OS08G0444440 PROTEIN"/>
    <property type="match status" value="1"/>
</dbReference>
<dbReference type="Proteomes" id="UP000030645">
    <property type="component" value="Unassembled WGS sequence"/>
</dbReference>
<dbReference type="AlphaFoldDB" id="W9RKH4"/>
<sequence length="162" mass="18733">MAIIEKKAFLGVQKKRLKNKRNKKKYNLLDKVLDYLKFDCCLFAPLTSSNSDFRSHKIEMKENAKENKKKLVKKVGEYLISDSYMYAPLVVPPKPLWVPTKGPQRYTKHVTVEVARRSISLKETTRLANKQSIIPARQSLAHKETVKHAIYQNCRSSSGHFL</sequence>
<dbReference type="KEGG" id="mnt:21405799"/>